<dbReference type="GO" id="GO:0005524">
    <property type="term" value="F:ATP binding"/>
    <property type="evidence" value="ECO:0007669"/>
    <property type="project" value="UniProtKB-KW"/>
</dbReference>
<gene>
    <name evidence="14" type="ORF">EDS130_LOCUS33082</name>
    <name evidence="13" type="ORF">XAT740_LOCUS17075</name>
</gene>
<evidence type="ECO:0000256" key="8">
    <source>
        <dbReference type="ARBA" id="ARBA00030234"/>
    </source>
</evidence>
<evidence type="ECO:0000256" key="2">
    <source>
        <dbReference type="ARBA" id="ARBA00005752"/>
    </source>
</evidence>
<feature type="binding site" evidence="10">
    <location>
        <position position="140"/>
    </location>
    <ligand>
        <name>L-glutamine</name>
        <dbReference type="ChEBI" id="CHEBI:58359"/>
    </ligand>
</feature>
<evidence type="ECO:0000313" key="14">
    <source>
        <dbReference type="EMBL" id="CAF1347442.1"/>
    </source>
</evidence>
<dbReference type="EMBL" id="CAJNOJ010000260">
    <property type="protein sequence ID" value="CAF1347442.1"/>
    <property type="molecule type" value="Genomic_DNA"/>
</dbReference>
<dbReference type="Pfam" id="PF13537">
    <property type="entry name" value="GATase_7"/>
    <property type="match status" value="1"/>
</dbReference>
<dbReference type="CDD" id="cd01991">
    <property type="entry name" value="Asn_synthase_B_C"/>
    <property type="match status" value="1"/>
</dbReference>
<dbReference type="EMBL" id="CAJNOR010001106">
    <property type="protein sequence ID" value="CAF1076135.1"/>
    <property type="molecule type" value="Genomic_DNA"/>
</dbReference>
<dbReference type="GO" id="GO:0070981">
    <property type="term" value="P:L-asparagine biosynthetic process"/>
    <property type="evidence" value="ECO:0007669"/>
    <property type="project" value="UniProtKB-UniPathway"/>
</dbReference>
<keyword evidence="7" id="KW-0315">Glutamine amidotransferase</keyword>
<proteinExistence type="inferred from homology"/>
<sequence length="708" mass="82856">MILRTFARINRPQQRWFDLTIHRQFHQTARLNCGVLSYFYNSPTPSIRSNDDYRSLLNGLNTLKHRGPDGAPSLWQNEEKTVGLGHTRLSIIDLSDRGRQPLHSFDQKLHLSMNGELYDHDRIRRQGIEQDEYQFLSESDSEIALYLYRKYGLEFPKYLRGEFAITMYDDERKIFIAVRDRFGIKPLYYTYYDNKLLFASEIKALFAFGVPAVWNEEVIYNVGQMRSLQTVFKNIQQVPPAHLLIATENGTVHLSRYYEMSYITREEEKNDERTEREMIDGVHEHLLNAVRLRMRADVKVGVFLSGGLDSSAVLGIATTLTDQPIDTYSIAFKEHVDFNEQSLCIETNKHFGSNKTTQHIVEITHDQLAEHFDDFVCQYEYPLMATSPVGKYILSKIVQENHGKVVLTGEGSDEIFSGYVPFRQDYLSYDLPNDPSVFHSTTDEQREKIVESLSRNILSAMDSLDCRDREADCIQTMGYFPAQERSLMFAWHGIFADNLKEKYEHFHLNSFYLNDSTLYDYHIRQQMMKYEISRVHSSQYMMMKTILLNILLKAYGDTAEMAHSVEGRLAFLDHYLVDYVNRLPTKMKLKLQNGSIVEKYILKEVARPYITEQVYRREKHPFASPPSLLNPKSKIYQYIQDTFNSNDVNQLKGLFDIERLREKLNNLHKNQESMNKQYLWGELAIMEGRYLMICSCLALTKRFNVKYT</sequence>
<dbReference type="Proteomes" id="UP000663828">
    <property type="component" value="Unassembled WGS sequence"/>
</dbReference>
<organism evidence="13 15">
    <name type="scientific">Adineta ricciae</name>
    <name type="common">Rotifer</name>
    <dbReference type="NCBI Taxonomy" id="249248"/>
    <lineage>
        <taxon>Eukaryota</taxon>
        <taxon>Metazoa</taxon>
        <taxon>Spiralia</taxon>
        <taxon>Gnathifera</taxon>
        <taxon>Rotifera</taxon>
        <taxon>Eurotatoria</taxon>
        <taxon>Bdelloidea</taxon>
        <taxon>Adinetida</taxon>
        <taxon>Adinetidae</taxon>
        <taxon>Adineta</taxon>
    </lineage>
</organism>
<feature type="binding site" evidence="10">
    <location>
        <position position="330"/>
    </location>
    <ligand>
        <name>ATP</name>
        <dbReference type="ChEBI" id="CHEBI:30616"/>
    </ligand>
</feature>
<dbReference type="UniPathway" id="UPA00134">
    <property type="reaction ID" value="UER00195"/>
</dbReference>
<dbReference type="AlphaFoldDB" id="A0A814M8J6"/>
<feature type="domain" description="Glutamine amidotransferase type-2" evidence="12">
    <location>
        <begin position="33"/>
        <end position="249"/>
    </location>
</feature>
<feature type="site" description="Important for beta-aspartyl-AMP intermediate formation" evidence="11">
    <location>
        <position position="410"/>
    </location>
</feature>
<dbReference type="InterPro" id="IPR017932">
    <property type="entry name" value="GATase_2_dom"/>
</dbReference>
<dbReference type="GO" id="GO:0005829">
    <property type="term" value="C:cytosol"/>
    <property type="evidence" value="ECO:0007669"/>
    <property type="project" value="TreeGrafter"/>
</dbReference>
<dbReference type="Proteomes" id="UP000663852">
    <property type="component" value="Unassembled WGS sequence"/>
</dbReference>
<dbReference type="PANTHER" id="PTHR43284">
    <property type="entry name" value="ASPARAGINE SYNTHETASE (GLUTAMINE-HYDROLYZING)"/>
    <property type="match status" value="1"/>
</dbReference>
<evidence type="ECO:0000313" key="15">
    <source>
        <dbReference type="Proteomes" id="UP000663828"/>
    </source>
</evidence>
<evidence type="ECO:0000313" key="13">
    <source>
        <dbReference type="EMBL" id="CAF1076135.1"/>
    </source>
</evidence>
<evidence type="ECO:0000256" key="9">
    <source>
        <dbReference type="PIRNR" id="PIRNR001589"/>
    </source>
</evidence>
<evidence type="ECO:0000256" key="7">
    <source>
        <dbReference type="ARBA" id="ARBA00022962"/>
    </source>
</evidence>
<evidence type="ECO:0000256" key="6">
    <source>
        <dbReference type="ARBA" id="ARBA00022888"/>
    </source>
</evidence>
<dbReference type="InterPro" id="IPR051786">
    <property type="entry name" value="ASN_synthetase/amidase"/>
</dbReference>
<comment type="similarity">
    <text evidence="2">Belongs to the asparagine synthetase family.</text>
</comment>
<keyword evidence="5 9" id="KW-0067">ATP-binding</keyword>
<dbReference type="PROSITE" id="PS51278">
    <property type="entry name" value="GATASE_TYPE_2"/>
    <property type="match status" value="1"/>
</dbReference>
<dbReference type="InterPro" id="IPR029055">
    <property type="entry name" value="Ntn_hydrolases_N"/>
</dbReference>
<protein>
    <recommendedName>
        <fullName evidence="3">Asparagine synthetase [glutamine-hydrolyzing]</fullName>
    </recommendedName>
    <alternativeName>
        <fullName evidence="8">Glutamine-dependent asparagine synthetase</fullName>
    </alternativeName>
</protein>
<dbReference type="OrthoDB" id="409189at2759"/>
<name>A0A814M8J6_ADIRI</name>
<dbReference type="InterPro" id="IPR033738">
    <property type="entry name" value="AsnB_N"/>
</dbReference>
<evidence type="ECO:0000256" key="11">
    <source>
        <dbReference type="PIRSR" id="PIRSR001589-3"/>
    </source>
</evidence>
<dbReference type="InterPro" id="IPR014729">
    <property type="entry name" value="Rossmann-like_a/b/a_fold"/>
</dbReference>
<comment type="caution">
    <text evidence="13">The sequence shown here is derived from an EMBL/GenBank/DDBJ whole genome shotgun (WGS) entry which is preliminary data.</text>
</comment>
<evidence type="ECO:0000256" key="3">
    <source>
        <dbReference type="ARBA" id="ARBA00021389"/>
    </source>
</evidence>
<dbReference type="SUPFAM" id="SSF56235">
    <property type="entry name" value="N-terminal nucleophile aminohydrolases (Ntn hydrolases)"/>
    <property type="match status" value="1"/>
</dbReference>
<dbReference type="Gene3D" id="3.40.50.620">
    <property type="entry name" value="HUPs"/>
    <property type="match status" value="1"/>
</dbReference>
<dbReference type="InterPro" id="IPR006426">
    <property type="entry name" value="Asn_synth_AEB"/>
</dbReference>
<reference evidence="13" key="1">
    <citation type="submission" date="2021-02" db="EMBL/GenBank/DDBJ databases">
        <authorList>
            <person name="Nowell W R."/>
        </authorList>
    </citation>
    <scope>NUCLEOTIDE SEQUENCE</scope>
</reference>
<dbReference type="PIRSF" id="PIRSF001589">
    <property type="entry name" value="Asn_synthetase_glu-h"/>
    <property type="match status" value="1"/>
</dbReference>
<evidence type="ECO:0000256" key="4">
    <source>
        <dbReference type="ARBA" id="ARBA00022741"/>
    </source>
</evidence>
<dbReference type="GO" id="GO:0004066">
    <property type="term" value="F:asparagine synthase (glutamine-hydrolyzing) activity"/>
    <property type="evidence" value="ECO:0007669"/>
    <property type="project" value="InterPro"/>
</dbReference>
<accession>A0A814M8J6</accession>
<dbReference type="CDD" id="cd00712">
    <property type="entry name" value="AsnB"/>
    <property type="match status" value="1"/>
</dbReference>
<dbReference type="SUPFAM" id="SSF52402">
    <property type="entry name" value="Adenine nucleotide alpha hydrolases-like"/>
    <property type="match status" value="1"/>
</dbReference>
<dbReference type="Pfam" id="PF00733">
    <property type="entry name" value="Asn_synthase"/>
    <property type="match status" value="1"/>
</dbReference>
<dbReference type="PANTHER" id="PTHR43284:SF1">
    <property type="entry name" value="ASPARAGINE SYNTHETASE"/>
    <property type="match status" value="1"/>
</dbReference>
<evidence type="ECO:0000256" key="1">
    <source>
        <dbReference type="ARBA" id="ARBA00005187"/>
    </source>
</evidence>
<keyword evidence="4 9" id="KW-0547">Nucleotide-binding</keyword>
<evidence type="ECO:0000256" key="5">
    <source>
        <dbReference type="ARBA" id="ARBA00022840"/>
    </source>
</evidence>
<dbReference type="NCBIfam" id="TIGR01536">
    <property type="entry name" value="asn_synth_AEB"/>
    <property type="match status" value="1"/>
</dbReference>
<keyword evidence="6" id="KW-0061">Asparagine biosynthesis</keyword>
<evidence type="ECO:0000256" key="10">
    <source>
        <dbReference type="PIRSR" id="PIRSR001589-2"/>
    </source>
</evidence>
<dbReference type="InterPro" id="IPR001962">
    <property type="entry name" value="Asn_synthase"/>
</dbReference>
<dbReference type="Gene3D" id="3.60.20.10">
    <property type="entry name" value="Glutamine Phosphoribosylpyrophosphate, subunit 1, domain 1"/>
    <property type="match status" value="1"/>
</dbReference>
<evidence type="ECO:0000259" key="12">
    <source>
        <dbReference type="PROSITE" id="PS51278"/>
    </source>
</evidence>
<comment type="pathway">
    <text evidence="1">Amino-acid biosynthesis; L-asparagine biosynthesis; L-asparagine from L-aspartate (L-Gln route): step 1/1.</text>
</comment>
<keyword evidence="15" id="KW-1185">Reference proteome</keyword>
<keyword evidence="6" id="KW-0028">Amino-acid biosynthesis</keyword>